<dbReference type="GO" id="GO:0016301">
    <property type="term" value="F:kinase activity"/>
    <property type="evidence" value="ECO:0007669"/>
    <property type="project" value="UniProtKB-KW"/>
</dbReference>
<evidence type="ECO:0000256" key="7">
    <source>
        <dbReference type="ARBA" id="ARBA00022777"/>
    </source>
</evidence>
<dbReference type="InterPro" id="IPR000550">
    <property type="entry name" value="Hppk"/>
</dbReference>
<dbReference type="Pfam" id="PF01288">
    <property type="entry name" value="HPPK"/>
    <property type="match status" value="1"/>
</dbReference>
<keyword evidence="5 14" id="KW-0808">Transferase</keyword>
<evidence type="ECO:0000256" key="2">
    <source>
        <dbReference type="ARBA" id="ARBA00005810"/>
    </source>
</evidence>
<dbReference type="Proteomes" id="UP000484076">
    <property type="component" value="Unassembled WGS sequence"/>
</dbReference>
<evidence type="ECO:0000256" key="5">
    <source>
        <dbReference type="ARBA" id="ARBA00022679"/>
    </source>
</evidence>
<comment type="pathway">
    <text evidence="1">Cofactor biosynthesis; tetrahydrofolate biosynthesis; 2-amino-4-hydroxy-6-hydroxymethyl-7,8-dihydropteridine diphosphate from 7,8-dihydroneopterin triphosphate: step 4/4.</text>
</comment>
<dbReference type="Gene3D" id="3.30.70.560">
    <property type="entry name" value="7,8-Dihydro-6-hydroxymethylpterin-pyrophosphokinase HPPK"/>
    <property type="match status" value="1"/>
</dbReference>
<name>A0A8X8KSM2_9RHOB</name>
<dbReference type="EMBL" id="WHUT02000018">
    <property type="protein sequence ID" value="NUB46657.1"/>
    <property type="molecule type" value="Genomic_DNA"/>
</dbReference>
<dbReference type="PANTHER" id="PTHR43071:SF1">
    <property type="entry name" value="2-AMINO-4-HYDROXY-6-HYDROXYMETHYLDIHYDROPTERIDINE PYROPHOSPHOKINASE"/>
    <property type="match status" value="1"/>
</dbReference>
<evidence type="ECO:0000256" key="4">
    <source>
        <dbReference type="ARBA" id="ARBA00016218"/>
    </source>
</evidence>
<keyword evidence="9" id="KW-0289">Folate biosynthesis</keyword>
<evidence type="ECO:0000256" key="8">
    <source>
        <dbReference type="ARBA" id="ARBA00022840"/>
    </source>
</evidence>
<dbReference type="EC" id="2.7.6.3" evidence="3"/>
<comment type="similarity">
    <text evidence="2">Belongs to the HPPK family.</text>
</comment>
<dbReference type="GO" id="GO:0046656">
    <property type="term" value="P:folic acid biosynthetic process"/>
    <property type="evidence" value="ECO:0007669"/>
    <property type="project" value="UniProtKB-KW"/>
</dbReference>
<dbReference type="GO" id="GO:0005524">
    <property type="term" value="F:ATP binding"/>
    <property type="evidence" value="ECO:0007669"/>
    <property type="project" value="UniProtKB-KW"/>
</dbReference>
<comment type="function">
    <text evidence="10">Catalyzes the transfer of pyrophosphate from adenosine triphosphate (ATP) to 6-hydroxymethyl-7,8-dihydropterin, an enzymatic step in folate biosynthesis pathway.</text>
</comment>
<dbReference type="GO" id="GO:0003848">
    <property type="term" value="F:2-amino-4-hydroxy-6-hydroxymethyldihydropteridine diphosphokinase activity"/>
    <property type="evidence" value="ECO:0007669"/>
    <property type="project" value="UniProtKB-EC"/>
</dbReference>
<accession>A0A8X8KSM2</accession>
<evidence type="ECO:0000256" key="6">
    <source>
        <dbReference type="ARBA" id="ARBA00022741"/>
    </source>
</evidence>
<keyword evidence="8" id="KW-0067">ATP-binding</keyword>
<dbReference type="InterPro" id="IPR035907">
    <property type="entry name" value="Hppk_sf"/>
</dbReference>
<evidence type="ECO:0000313" key="14">
    <source>
        <dbReference type="EMBL" id="NUB46657.1"/>
    </source>
</evidence>
<gene>
    <name evidence="14" type="primary">folK</name>
    <name evidence="14" type="ORF">GEU84_019890</name>
</gene>
<dbReference type="AlphaFoldDB" id="A0A8X8KSM2"/>
<proteinExistence type="inferred from homology"/>
<reference evidence="14" key="1">
    <citation type="submission" date="2020-05" db="EMBL/GenBank/DDBJ databases">
        <title>Fertoebacter nigrum gen. nov., sp. nov., a new member of the family Rhodobacteraceae.</title>
        <authorList>
            <person name="Szuroczki S."/>
            <person name="Abbaszade G."/>
            <person name="Buni D."/>
            <person name="Schumann P."/>
            <person name="Toth E."/>
        </authorList>
    </citation>
    <scope>NUCLEOTIDE SEQUENCE</scope>
    <source>
        <strain evidence="14">RG-N-1a</strain>
    </source>
</reference>
<organism evidence="14 15">
    <name type="scientific">Fertoeibacter niger</name>
    <dbReference type="NCBI Taxonomy" id="2656921"/>
    <lineage>
        <taxon>Bacteria</taxon>
        <taxon>Pseudomonadati</taxon>
        <taxon>Pseudomonadota</taxon>
        <taxon>Alphaproteobacteria</taxon>
        <taxon>Rhodobacterales</taxon>
        <taxon>Paracoccaceae</taxon>
        <taxon>Fertoeibacter</taxon>
    </lineage>
</organism>
<keyword evidence="15" id="KW-1185">Reference proteome</keyword>
<protein>
    <recommendedName>
        <fullName evidence="4">2-amino-4-hydroxy-6-hydroxymethyldihydropteridine pyrophosphokinase</fullName>
        <ecNumber evidence="3">2.7.6.3</ecNumber>
    </recommendedName>
    <alternativeName>
        <fullName evidence="11">6-hydroxymethyl-7,8-dihydropterin pyrophosphokinase</fullName>
    </alternativeName>
    <alternativeName>
        <fullName evidence="12">7,8-dihydro-6-hydroxymethylpterin-pyrophosphokinase</fullName>
    </alternativeName>
</protein>
<keyword evidence="7" id="KW-0418">Kinase</keyword>
<evidence type="ECO:0000256" key="12">
    <source>
        <dbReference type="ARBA" id="ARBA00033413"/>
    </source>
</evidence>
<evidence type="ECO:0000313" key="15">
    <source>
        <dbReference type="Proteomes" id="UP000484076"/>
    </source>
</evidence>
<evidence type="ECO:0000256" key="11">
    <source>
        <dbReference type="ARBA" id="ARBA00029766"/>
    </source>
</evidence>
<keyword evidence="6" id="KW-0547">Nucleotide-binding</keyword>
<dbReference type="RefSeq" id="WP_174540058.1">
    <property type="nucleotide sequence ID" value="NZ_WHUT02000018.1"/>
</dbReference>
<dbReference type="NCBIfam" id="TIGR01498">
    <property type="entry name" value="folK"/>
    <property type="match status" value="1"/>
</dbReference>
<evidence type="ECO:0000256" key="10">
    <source>
        <dbReference type="ARBA" id="ARBA00029409"/>
    </source>
</evidence>
<dbReference type="PANTHER" id="PTHR43071">
    <property type="entry name" value="2-AMINO-4-HYDROXY-6-HYDROXYMETHYLDIHYDROPTERIDINE PYROPHOSPHOKINASE"/>
    <property type="match status" value="1"/>
</dbReference>
<evidence type="ECO:0000256" key="3">
    <source>
        <dbReference type="ARBA" id="ARBA00013253"/>
    </source>
</evidence>
<evidence type="ECO:0000259" key="13">
    <source>
        <dbReference type="Pfam" id="PF01288"/>
    </source>
</evidence>
<dbReference type="CDD" id="cd00483">
    <property type="entry name" value="HPPK"/>
    <property type="match status" value="1"/>
</dbReference>
<dbReference type="SUPFAM" id="SSF55083">
    <property type="entry name" value="6-hydroxymethyl-7,8-dihydropterin pyrophosphokinase, HPPK"/>
    <property type="match status" value="1"/>
</dbReference>
<evidence type="ECO:0000256" key="9">
    <source>
        <dbReference type="ARBA" id="ARBA00022909"/>
    </source>
</evidence>
<evidence type="ECO:0000256" key="1">
    <source>
        <dbReference type="ARBA" id="ARBA00005051"/>
    </source>
</evidence>
<feature type="domain" description="7,8-dihydro-6-hydroxymethylpterin-pyrophosphokinase" evidence="13">
    <location>
        <begin position="15"/>
        <end position="167"/>
    </location>
</feature>
<comment type="caution">
    <text evidence="14">The sequence shown here is derived from an EMBL/GenBank/DDBJ whole genome shotgun (WGS) entry which is preliminary data.</text>
</comment>
<sequence>MSISSHAASAKHALVAFGANLSFDGQPPAATIRQAVAGFHDEGIGITGLSRLFSTPCFPAGAGPDYVNAAAAVTFPMSCDVALLLEKLHRIEARFGRERQQRWGMRTLDLDLLAVGDSVLPDPAEQTRWRCLAPGAQIATTPDRLILPHPRMQDRAFVLVPLADVAPDWHHPLLGLTVVQMLAALPAADRAAVVPLA</sequence>